<dbReference type="EMBL" id="MK570058">
    <property type="protein sequence ID" value="QDI74090.1"/>
    <property type="molecule type" value="Genomic_DNA"/>
</dbReference>
<proteinExistence type="predicted"/>
<evidence type="ECO:0000313" key="1">
    <source>
        <dbReference type="EMBL" id="QDI74090.1"/>
    </source>
</evidence>
<organism evidence="1">
    <name type="scientific">Nitrosopumilus spindle-shaped virus</name>
    <dbReference type="NCBI Taxonomy" id="2508184"/>
    <lineage>
        <taxon>Viruses</taxon>
        <taxon>Viruses incertae sedis</taxon>
        <taxon>Thaspiviridae</taxon>
        <taxon>Nitmarvirus</taxon>
        <taxon>Nitmarvirus maris</taxon>
        <taxon>Nitmarvirus NSV1</taxon>
    </lineage>
</organism>
<sequence>MRRLIKLNKYFYSYRHQIIELISVLQDTNDGRLKNHIDYFCKEVNYVKRIF</sequence>
<protein>
    <submittedName>
        <fullName evidence="1">Uncharacterized protein</fullName>
    </submittedName>
</protein>
<name>A0A514K378_9VIRU</name>
<reference evidence="1" key="1">
    <citation type="submission" date="2019-02" db="EMBL/GenBank/DDBJ databases">
        <title>Spindle-shaped viruses infect a marine ammonia-oxidizing thaumarchaeon.</title>
        <authorList>
            <person name="Kim J.-G."/>
            <person name="Kim S.-J."/>
            <person name="Rhee S.-K."/>
        </authorList>
    </citation>
    <scope>NUCLEOTIDE SEQUENCE [LARGE SCALE GENOMIC DNA]</scope>
    <source>
        <strain evidence="1">NSV6</strain>
    </source>
</reference>
<accession>A0A514K378</accession>